<protein>
    <submittedName>
        <fullName evidence="1">Uncharacterized protein</fullName>
    </submittedName>
</protein>
<sequence>MHSKSDIKEWMKENGKTCKWLADQCGVSIHTVYGWMSVRREIPSKSLVRIRELMREAAPSLGAVKGIKAGSLKALQLENTILRAYIALHLNPGETLDLDEWIRSSVGNK</sequence>
<proteinExistence type="predicted"/>
<evidence type="ECO:0000313" key="1">
    <source>
        <dbReference type="EMBL" id="QHV64240.1"/>
    </source>
</evidence>
<dbReference type="GO" id="GO:0003677">
    <property type="term" value="F:DNA binding"/>
    <property type="evidence" value="ECO:0007669"/>
    <property type="project" value="InterPro"/>
</dbReference>
<gene>
    <name evidence="1" type="ORF">DMI76_13110</name>
</gene>
<dbReference type="AlphaFoldDB" id="A0AAE7BID1"/>
<dbReference type="EMBL" id="CP029701">
    <property type="protein sequence ID" value="QHV64240.1"/>
    <property type="molecule type" value="Genomic_DNA"/>
</dbReference>
<reference evidence="1" key="1">
    <citation type="submission" date="2018-05" db="EMBL/GenBank/DDBJ databases">
        <title>Complete genome sequnece of Akkermansia muciniphila EB-AMDK-40.</title>
        <authorList>
            <person name="Nam Y.-D."/>
            <person name="Chung W.-H."/>
            <person name="Park Y.S."/>
            <person name="Kang J."/>
        </authorList>
    </citation>
    <scope>NUCLEOTIDE SEQUENCE</scope>
    <source>
        <strain evidence="1">EB-AMDK-40</strain>
    </source>
</reference>
<dbReference type="Gene3D" id="1.10.260.40">
    <property type="entry name" value="lambda repressor-like DNA-binding domains"/>
    <property type="match status" value="1"/>
</dbReference>
<evidence type="ECO:0000313" key="2">
    <source>
        <dbReference type="Proteomes" id="UP000642553"/>
    </source>
</evidence>
<organism evidence="1 2">
    <name type="scientific">Akkermansia massiliensis</name>
    <dbReference type="NCBI Taxonomy" id="2927224"/>
    <lineage>
        <taxon>Bacteria</taxon>
        <taxon>Pseudomonadati</taxon>
        <taxon>Verrucomicrobiota</taxon>
        <taxon>Verrucomicrobiia</taxon>
        <taxon>Verrucomicrobiales</taxon>
        <taxon>Akkermansiaceae</taxon>
        <taxon>Akkermansia</taxon>
    </lineage>
</organism>
<dbReference type="InterPro" id="IPR010982">
    <property type="entry name" value="Lambda_DNA-bd_dom_sf"/>
</dbReference>
<dbReference type="Proteomes" id="UP000642553">
    <property type="component" value="Chromosome"/>
</dbReference>
<name>A0AAE7BID1_9BACT</name>
<dbReference type="RefSeq" id="WP_102752980.1">
    <property type="nucleotide sequence ID" value="NZ_CP029701.1"/>
</dbReference>
<accession>A0AAE7BID1</accession>